<keyword evidence="2" id="KW-0233">DNA recombination</keyword>
<keyword evidence="6" id="KW-1185">Reference proteome</keyword>
<feature type="domain" description="Ku" evidence="4">
    <location>
        <begin position="53"/>
        <end position="181"/>
    </location>
</feature>
<accession>A0A562Q2L9</accession>
<dbReference type="InterPro" id="IPR016194">
    <property type="entry name" value="SPOC-like_C_dom_sf"/>
</dbReference>
<organism evidence="5 6">
    <name type="scientific">Pseudomonas duriflava</name>
    <dbReference type="NCBI Taxonomy" id="459528"/>
    <lineage>
        <taxon>Bacteria</taxon>
        <taxon>Pseudomonadati</taxon>
        <taxon>Pseudomonadota</taxon>
        <taxon>Gammaproteobacteria</taxon>
        <taxon>Pseudomonadales</taxon>
        <taxon>Pseudomonadaceae</taxon>
        <taxon>Pseudomonas</taxon>
    </lineage>
</organism>
<reference evidence="5 6" key="1">
    <citation type="journal article" date="2015" name="Stand. Genomic Sci.">
        <title>Genomic Encyclopedia of Bacterial and Archaeal Type Strains, Phase III: the genomes of soil and plant-associated and newly described type strains.</title>
        <authorList>
            <person name="Whitman W.B."/>
            <person name="Woyke T."/>
            <person name="Klenk H.P."/>
            <person name="Zhou Y."/>
            <person name="Lilburn T.G."/>
            <person name="Beck B.J."/>
            <person name="De Vos P."/>
            <person name="Vandamme P."/>
            <person name="Eisen J.A."/>
            <person name="Garrity G."/>
            <person name="Hugenholtz P."/>
            <person name="Kyrpides N.C."/>
        </authorList>
    </citation>
    <scope>NUCLEOTIDE SEQUENCE [LARGE SCALE GENOMIC DNA]</scope>
    <source>
        <strain evidence="5 6">CGMCC 1.6858</strain>
    </source>
</reference>
<dbReference type="OrthoDB" id="9795084at2"/>
<dbReference type="SMART" id="SM00559">
    <property type="entry name" value="Ku78"/>
    <property type="match status" value="1"/>
</dbReference>
<evidence type="ECO:0000313" key="5">
    <source>
        <dbReference type="EMBL" id="TWI50941.1"/>
    </source>
</evidence>
<dbReference type="GO" id="GO:0003690">
    <property type="term" value="F:double-stranded DNA binding"/>
    <property type="evidence" value="ECO:0007669"/>
    <property type="project" value="UniProtKB-UniRule"/>
</dbReference>
<keyword evidence="2" id="KW-0227">DNA damage</keyword>
<comment type="subunit">
    <text evidence="2">Homodimer. Interacts with LigD.</text>
</comment>
<dbReference type="SUPFAM" id="SSF100939">
    <property type="entry name" value="SPOC domain-like"/>
    <property type="match status" value="1"/>
</dbReference>
<dbReference type="Pfam" id="PF02735">
    <property type="entry name" value="Ku"/>
    <property type="match status" value="1"/>
</dbReference>
<name>A0A562Q2L9_9PSED</name>
<dbReference type="HAMAP" id="MF_01875">
    <property type="entry name" value="Prokaryotic_Ku"/>
    <property type="match status" value="1"/>
</dbReference>
<dbReference type="EMBL" id="VLKY01000013">
    <property type="protein sequence ID" value="TWI50941.1"/>
    <property type="molecule type" value="Genomic_DNA"/>
</dbReference>
<dbReference type="AlphaFoldDB" id="A0A562Q2L9"/>
<feature type="region of interest" description="Disordered" evidence="3">
    <location>
        <begin position="260"/>
        <end position="297"/>
    </location>
</feature>
<evidence type="ECO:0000259" key="4">
    <source>
        <dbReference type="SMART" id="SM00559"/>
    </source>
</evidence>
<dbReference type="PANTHER" id="PTHR41251">
    <property type="entry name" value="NON-HOMOLOGOUS END JOINING PROTEIN KU"/>
    <property type="match status" value="1"/>
</dbReference>
<dbReference type="GO" id="GO:0006310">
    <property type="term" value="P:DNA recombination"/>
    <property type="evidence" value="ECO:0007669"/>
    <property type="project" value="UniProtKB-KW"/>
</dbReference>
<dbReference type="PANTHER" id="PTHR41251:SF1">
    <property type="entry name" value="NON-HOMOLOGOUS END JOINING PROTEIN KU"/>
    <property type="match status" value="1"/>
</dbReference>
<evidence type="ECO:0000313" key="6">
    <source>
        <dbReference type="Proteomes" id="UP000316905"/>
    </source>
</evidence>
<protein>
    <recommendedName>
        <fullName evidence="2">Non-homologous end joining protein Ku</fullName>
    </recommendedName>
</protein>
<dbReference type="CDD" id="cd00789">
    <property type="entry name" value="KU_like"/>
    <property type="match status" value="1"/>
</dbReference>
<gene>
    <name evidence="2" type="primary">ku</name>
    <name evidence="5" type="ORF">IQ22_03640</name>
</gene>
<dbReference type="FunFam" id="2.40.290.10:FF:000004">
    <property type="entry name" value="Non-homologous end joining protein Ku"/>
    <property type="match status" value="1"/>
</dbReference>
<evidence type="ECO:0000256" key="2">
    <source>
        <dbReference type="HAMAP-Rule" id="MF_01875"/>
    </source>
</evidence>
<comment type="function">
    <text evidence="2">With LigD forms a non-homologous end joining (NHEJ) DNA repair enzyme, which repairs dsDNA breaks with reduced fidelity. Binds linear dsDNA with 5'- and 3'- overhangs but not closed circular dsDNA nor ssDNA. Recruits and stimulates the ligase activity of LigD.</text>
</comment>
<dbReference type="PIRSF" id="PIRSF006493">
    <property type="entry name" value="Prok_Ku"/>
    <property type="match status" value="1"/>
</dbReference>
<dbReference type="InterPro" id="IPR006164">
    <property type="entry name" value="DNA_bd_Ku70/Ku80"/>
</dbReference>
<comment type="similarity">
    <text evidence="2">Belongs to the prokaryotic Ku family.</text>
</comment>
<dbReference type="Proteomes" id="UP000316905">
    <property type="component" value="Unassembled WGS sequence"/>
</dbReference>
<evidence type="ECO:0000256" key="1">
    <source>
        <dbReference type="ARBA" id="ARBA00023125"/>
    </source>
</evidence>
<keyword evidence="1 2" id="KW-0238">DNA-binding</keyword>
<feature type="compositionally biased region" description="Basic residues" evidence="3">
    <location>
        <begin position="277"/>
        <end position="297"/>
    </location>
</feature>
<keyword evidence="2" id="KW-0234">DNA repair</keyword>
<sequence>MPRSVWKGAVSFGLVNIPVSLVSATARHGVDFDWLDKRTLDPVGYKRVNKVTGKEVSNKDIVKGVEHEKGEYIVLSNEEIQAFLPETTHTVDILAFVEAHDISILHFEKPYYLMPEKSAEKVYTLLHETLKRSGKVGVANVVMHTKQHLAVIMPLGDGLVLNTLRWANEVRSIADIGLDELEADVSKRELDMAARLVDEMTESWHPEQYYDTFQERVMDLVARKAREGKLETINSPEPEEAPPRSADVIDLTELLRQSLSGKRIATEQDDSNAKNKAPARRTRRAGTSSSKRRKTAK</sequence>
<dbReference type="Gene3D" id="2.40.290.10">
    <property type="match status" value="1"/>
</dbReference>
<dbReference type="InterPro" id="IPR009187">
    <property type="entry name" value="Prok_Ku"/>
</dbReference>
<dbReference type="NCBIfam" id="TIGR02772">
    <property type="entry name" value="Ku_bact"/>
    <property type="match status" value="1"/>
</dbReference>
<dbReference type="RefSeq" id="WP_145144465.1">
    <property type="nucleotide sequence ID" value="NZ_VLKY01000013.1"/>
</dbReference>
<evidence type="ECO:0000256" key="3">
    <source>
        <dbReference type="SAM" id="MobiDB-lite"/>
    </source>
</evidence>
<proteinExistence type="inferred from homology"/>
<dbReference type="GO" id="GO:0006303">
    <property type="term" value="P:double-strand break repair via nonhomologous end joining"/>
    <property type="evidence" value="ECO:0007669"/>
    <property type="project" value="UniProtKB-UniRule"/>
</dbReference>
<comment type="caution">
    <text evidence="5">The sequence shown here is derived from an EMBL/GenBank/DDBJ whole genome shotgun (WGS) entry which is preliminary data.</text>
</comment>